<feature type="compositionally biased region" description="Low complexity" evidence="4">
    <location>
        <begin position="509"/>
        <end position="524"/>
    </location>
</feature>
<dbReference type="Gene3D" id="2.20.25.90">
    <property type="entry name" value="ADC-like domains"/>
    <property type="match status" value="1"/>
</dbReference>
<dbReference type="InterPro" id="IPR006656">
    <property type="entry name" value="Mopterin_OxRdtase"/>
</dbReference>
<keyword evidence="2" id="KW-0408">Iron</keyword>
<dbReference type="Pfam" id="PF00384">
    <property type="entry name" value="Molybdopterin"/>
    <property type="match status" value="1"/>
</dbReference>
<dbReference type="PANTHER" id="PTHR43742">
    <property type="entry name" value="TRIMETHYLAMINE-N-OXIDE REDUCTASE"/>
    <property type="match status" value="1"/>
</dbReference>
<dbReference type="Pfam" id="PF04879">
    <property type="entry name" value="Molybdop_Fe4S4"/>
    <property type="match status" value="1"/>
</dbReference>
<dbReference type="Gene3D" id="3.40.228.10">
    <property type="entry name" value="Dimethylsulfoxide Reductase, domain 2"/>
    <property type="match status" value="1"/>
</dbReference>
<dbReference type="SMART" id="SM00926">
    <property type="entry name" value="Molybdop_Fe4S4"/>
    <property type="match status" value="1"/>
</dbReference>
<gene>
    <name evidence="6" type="ORF">ACFS2C_26920</name>
</gene>
<evidence type="ECO:0000259" key="5">
    <source>
        <dbReference type="PROSITE" id="PS51669"/>
    </source>
</evidence>
<dbReference type="RefSeq" id="WP_377395186.1">
    <property type="nucleotide sequence ID" value="NZ_JBHSAN010000054.1"/>
</dbReference>
<dbReference type="PROSITE" id="PS51669">
    <property type="entry name" value="4FE4S_MOW_BIS_MGD"/>
    <property type="match status" value="1"/>
</dbReference>
<accession>A0ABW5WIR1</accession>
<evidence type="ECO:0000256" key="4">
    <source>
        <dbReference type="SAM" id="MobiDB-lite"/>
    </source>
</evidence>
<evidence type="ECO:0000256" key="3">
    <source>
        <dbReference type="ARBA" id="ARBA00023014"/>
    </source>
</evidence>
<evidence type="ECO:0000256" key="1">
    <source>
        <dbReference type="ARBA" id="ARBA00022723"/>
    </source>
</evidence>
<protein>
    <submittedName>
        <fullName evidence="6">Molybdopterin-dependent oxidoreductase</fullName>
    </submittedName>
</protein>
<dbReference type="InterPro" id="IPR050612">
    <property type="entry name" value="Prok_Mopterin_Oxidored"/>
</dbReference>
<keyword evidence="3" id="KW-0411">Iron-sulfur</keyword>
<keyword evidence="7" id="KW-1185">Reference proteome</keyword>
<evidence type="ECO:0000256" key="2">
    <source>
        <dbReference type="ARBA" id="ARBA00023004"/>
    </source>
</evidence>
<name>A0ABW5WIR1_9PSEU</name>
<evidence type="ECO:0000313" key="7">
    <source>
        <dbReference type="Proteomes" id="UP001597478"/>
    </source>
</evidence>
<dbReference type="InterPro" id="IPR006963">
    <property type="entry name" value="Mopterin_OxRdtase_4Fe-4S_dom"/>
</dbReference>
<dbReference type="SUPFAM" id="SSF53706">
    <property type="entry name" value="Formate dehydrogenase/DMSO reductase, domains 1-3"/>
    <property type="match status" value="1"/>
</dbReference>
<dbReference type="EMBL" id="JBHUOF010000049">
    <property type="protein sequence ID" value="MFD2803031.1"/>
    <property type="molecule type" value="Genomic_DNA"/>
</dbReference>
<dbReference type="PANTHER" id="PTHR43742:SF2">
    <property type="entry name" value="ASSIMILATORY NITRATE REDUCTASE CATALYTIC SUBUNIT"/>
    <property type="match status" value="1"/>
</dbReference>
<proteinExistence type="predicted"/>
<feature type="domain" description="4Fe-4S Mo/W bis-MGD-type" evidence="5">
    <location>
        <begin position="2"/>
        <end position="58"/>
    </location>
</feature>
<reference evidence="7" key="1">
    <citation type="journal article" date="2019" name="Int. J. Syst. Evol. Microbiol.">
        <title>The Global Catalogue of Microorganisms (GCM) 10K type strain sequencing project: providing services to taxonomists for standard genome sequencing and annotation.</title>
        <authorList>
            <consortium name="The Broad Institute Genomics Platform"/>
            <consortium name="The Broad Institute Genome Sequencing Center for Infectious Disease"/>
            <person name="Wu L."/>
            <person name="Ma J."/>
        </authorList>
    </citation>
    <scope>NUCLEOTIDE SEQUENCE [LARGE SCALE GENOMIC DNA]</scope>
    <source>
        <strain evidence="7">IBRC-M 10906</strain>
    </source>
</reference>
<dbReference type="Proteomes" id="UP001597478">
    <property type="component" value="Unassembled WGS sequence"/>
</dbReference>
<evidence type="ECO:0000313" key="6">
    <source>
        <dbReference type="EMBL" id="MFD2803031.1"/>
    </source>
</evidence>
<feature type="region of interest" description="Disordered" evidence="4">
    <location>
        <begin position="505"/>
        <end position="583"/>
    </location>
</feature>
<comment type="caution">
    <text evidence="6">The sequence shown here is derived from an EMBL/GenBank/DDBJ whole genome shotgun (WGS) entry which is preliminary data.</text>
</comment>
<feature type="compositionally biased region" description="Low complexity" evidence="4">
    <location>
        <begin position="531"/>
        <end position="543"/>
    </location>
</feature>
<sequence>MATTHHHSCTLCEATCGITVTVEDDRVVDIRGDEADPLSRGYLCPKATALADLHHDPDRLRTPLVRVGDEWLELSWPAAFELVAAGLTEVREKYGKDALAVYQGNPTAHNLGLLTYGQLFFRLLGTRNLYSATSVDQLPHMLAALQMFGHQALMPVPDIDRTDLFVCLGGNPAVSNGSIMTAPNIKARLKNVRKVVVIDPRRTESARLADEHLFIRPGTDALLLLSLIEVVFADDRVCTARLTPHLTGLDTLREVATGFPPERTAPVTGIAPDRVRALARELAGTPRAVVYGRVGVCTQEFGGLAAWLTVALNVLTGHLDEPGGAMFTTPAVDALPMLSLAGQQGGFGRYRTRVRGLPEFGGEFPCAALAEEIDTPGDGRIRGLITSAGNPVLSTPNGPRLERALDTLDFMVAIDPYLNETTRHADVILPPTVHLERSHYALALANYAVRNTAKYSPAVFPRAADQRHDWEIVLELASRVLGGGLPARLLGGLGPESLLELAARRTVRRPQTPQRTQPGQAETAAARRRPGAPATAAARQTRYPRQEDPPRATRVPRRPAAPAHPPRPRAERSGADRTQAGAQ</sequence>
<keyword evidence="1" id="KW-0479">Metal-binding</keyword>
<organism evidence="6 7">
    <name type="scientific">Prauserella oleivorans</name>
    <dbReference type="NCBI Taxonomy" id="1478153"/>
    <lineage>
        <taxon>Bacteria</taxon>
        <taxon>Bacillati</taxon>
        <taxon>Actinomycetota</taxon>
        <taxon>Actinomycetes</taxon>
        <taxon>Pseudonocardiales</taxon>
        <taxon>Pseudonocardiaceae</taxon>
        <taxon>Prauserella</taxon>
    </lineage>
</organism>
<dbReference type="Gene3D" id="3.40.50.740">
    <property type="match status" value="1"/>
</dbReference>